<dbReference type="GO" id="GO:0030598">
    <property type="term" value="F:rRNA N-glycosylase activity"/>
    <property type="evidence" value="ECO:0007669"/>
    <property type="project" value="InterPro"/>
</dbReference>
<dbReference type="GO" id="GO:0017148">
    <property type="term" value="P:negative regulation of translation"/>
    <property type="evidence" value="ECO:0007669"/>
    <property type="project" value="InterPro"/>
</dbReference>
<feature type="region of interest" description="Disordered" evidence="1">
    <location>
        <begin position="241"/>
        <end position="264"/>
    </location>
</feature>
<evidence type="ECO:0000256" key="1">
    <source>
        <dbReference type="SAM" id="MobiDB-lite"/>
    </source>
</evidence>
<accession>A0A0E0KKI9</accession>
<reference evidence="2" key="1">
    <citation type="submission" date="2015-04" db="UniProtKB">
        <authorList>
            <consortium name="EnsemblPlants"/>
        </authorList>
    </citation>
    <scope>IDENTIFICATION</scope>
</reference>
<organism evidence="2">
    <name type="scientific">Oryza punctata</name>
    <name type="common">Red rice</name>
    <dbReference type="NCBI Taxonomy" id="4537"/>
    <lineage>
        <taxon>Eukaryota</taxon>
        <taxon>Viridiplantae</taxon>
        <taxon>Streptophyta</taxon>
        <taxon>Embryophyta</taxon>
        <taxon>Tracheophyta</taxon>
        <taxon>Spermatophyta</taxon>
        <taxon>Magnoliopsida</taxon>
        <taxon>Liliopsida</taxon>
        <taxon>Poales</taxon>
        <taxon>Poaceae</taxon>
        <taxon>BOP clade</taxon>
        <taxon>Oryzoideae</taxon>
        <taxon>Oryzeae</taxon>
        <taxon>Oryzinae</taxon>
        <taxon>Oryza</taxon>
    </lineage>
</organism>
<evidence type="ECO:0000313" key="2">
    <source>
        <dbReference type="EnsemblPlants" id="OPUNC03G35410.1"/>
    </source>
</evidence>
<dbReference type="Gramene" id="OPUNC03G35410.1">
    <property type="protein sequence ID" value="OPUNC03G35410.1"/>
    <property type="gene ID" value="OPUNC03G35410"/>
</dbReference>
<dbReference type="InterPro" id="IPR036041">
    <property type="entry name" value="Ribosome-inact_prot_sf"/>
</dbReference>
<dbReference type="Proteomes" id="UP000026962">
    <property type="component" value="Chromosome 3"/>
</dbReference>
<dbReference type="SUPFAM" id="SSF56371">
    <property type="entry name" value="Ribosome inactivating proteins (RIP)"/>
    <property type="match status" value="1"/>
</dbReference>
<protein>
    <submittedName>
        <fullName evidence="2">Uncharacterized protein</fullName>
    </submittedName>
</protein>
<dbReference type="HOGENOM" id="CLU_1055181_0_0_1"/>
<name>A0A0E0KKI9_ORYPU</name>
<keyword evidence="3" id="KW-1185">Reference proteome</keyword>
<evidence type="ECO:0000313" key="3">
    <source>
        <dbReference type="Proteomes" id="UP000026962"/>
    </source>
</evidence>
<proteinExistence type="predicted"/>
<feature type="compositionally biased region" description="Basic residues" evidence="1">
    <location>
        <begin position="246"/>
        <end position="264"/>
    </location>
</feature>
<sequence>MAEQVVAAEKVLTKKQLRLRALAEKRVRLHLQHNMSDINKHSYRIFLNAGEDEFKELMRKRHQRMLQICSTTVDYYFFSFFLSFFPATPRAVLALVVSQIFITAYDASHLRTLRATRVLMTCCLMFSETQRFMQMQEEVLENIRNGQDRRINHLIALIHDWIVESRRRASTADQAEEEAAVVPAASAQQASSSTTSSCSAVVPAAAAQQASSSSSTPSGSVDYGLWLLKYENSCFLPLIERQQQQQHHHHHHHPQLRQRRSISR</sequence>
<dbReference type="AlphaFoldDB" id="A0A0E0KKI9"/>
<reference evidence="2" key="2">
    <citation type="submission" date="2018-05" db="EMBL/GenBank/DDBJ databases">
        <title>OpunRS2 (Oryza punctata Reference Sequence Version 2).</title>
        <authorList>
            <person name="Zhang J."/>
            <person name="Kudrna D."/>
            <person name="Lee S."/>
            <person name="Talag J."/>
            <person name="Welchert J."/>
            <person name="Wing R.A."/>
        </authorList>
    </citation>
    <scope>NUCLEOTIDE SEQUENCE [LARGE SCALE GENOMIC DNA]</scope>
</reference>
<dbReference type="EnsemblPlants" id="OPUNC03G35410.1">
    <property type="protein sequence ID" value="OPUNC03G35410.1"/>
    <property type="gene ID" value="OPUNC03G35410"/>
</dbReference>